<dbReference type="UniPathway" id="UPA00659"/>
<evidence type="ECO:0000313" key="15">
    <source>
        <dbReference type="Proteomes" id="UP000625711"/>
    </source>
</evidence>
<comment type="pathway">
    <text evidence="2">Lipid metabolism; fatty acid beta-oxidation.</text>
</comment>
<evidence type="ECO:0000256" key="2">
    <source>
        <dbReference type="ARBA" id="ARBA00005005"/>
    </source>
</evidence>
<name>A0A834LZ83_RHYFE</name>
<dbReference type="InterPro" id="IPR029045">
    <property type="entry name" value="ClpP/crotonase-like_dom_sf"/>
</dbReference>
<sequence>MSTNIPSFNHLKVSVPKEFVYHVELNRSDKLNAINKAMFMEITSCFDALGQSEDCRVIVLSGSGKIFCAGIDLIDFSQKSLPSIAQVEDPARKAKLLSELIKLYQESMSSLEICNKPVLAAIHGACIGAGVDLVTSADIRHCTKDAYFSVKEADVGLAADIGSLQRLPKVLGSDSLARELCFTCRKFPAQEALNSGLVSKVYEDKEKMIDGVISMAEEISKKSPVAIQTTKASLVYSRDHSVQEGLNHIALLNQLMLQSEDLVTAATGQMMKDKNVIFSKL</sequence>
<dbReference type="PANTHER" id="PTHR43149">
    <property type="entry name" value="ENOYL-COA HYDRATASE"/>
    <property type="match status" value="1"/>
</dbReference>
<dbReference type="InterPro" id="IPR018376">
    <property type="entry name" value="Enoyl-CoA_hyd/isom_CS"/>
</dbReference>
<evidence type="ECO:0000256" key="4">
    <source>
        <dbReference type="ARBA" id="ARBA00022832"/>
    </source>
</evidence>
<protein>
    <recommendedName>
        <fullName evidence="12">Delta(3,5)-Delta(2,4)-dienoyl-CoA isomerase, mitochondrial</fullName>
    </recommendedName>
</protein>
<evidence type="ECO:0000256" key="9">
    <source>
        <dbReference type="ARBA" id="ARBA00051408"/>
    </source>
</evidence>
<evidence type="ECO:0000256" key="10">
    <source>
        <dbReference type="ARBA" id="ARBA00052809"/>
    </source>
</evidence>
<dbReference type="GO" id="GO:0051750">
    <property type="term" value="F:delta(3,5)-delta(2,4)-dienoyl-CoA isomerase activity"/>
    <property type="evidence" value="ECO:0007669"/>
    <property type="project" value="TreeGrafter"/>
</dbReference>
<comment type="caution">
    <text evidence="14">The sequence shown here is derived from an EMBL/GenBank/DDBJ whole genome shotgun (WGS) entry which is preliminary data.</text>
</comment>
<comment type="subcellular location">
    <subcellularLocation>
        <location evidence="1">Peroxisome</location>
    </subcellularLocation>
</comment>
<accession>A0A834LZ83</accession>
<dbReference type="Gene3D" id="1.10.12.10">
    <property type="entry name" value="Lyase 2-enoyl-coa Hydratase, Chain A, domain 2"/>
    <property type="match status" value="1"/>
</dbReference>
<comment type="catalytic activity">
    <reaction evidence="9">
        <text>(3E,5Z)-octadienoyl-CoA = (2E,4E)-octadienoyl-CoA</text>
        <dbReference type="Rhea" id="RHEA:45244"/>
        <dbReference type="ChEBI" id="CHEBI:62243"/>
        <dbReference type="ChEBI" id="CHEBI:85108"/>
    </reaction>
</comment>
<dbReference type="Gene3D" id="3.90.226.10">
    <property type="entry name" value="2-enoyl-CoA Hydratase, Chain A, domain 1"/>
    <property type="match status" value="1"/>
</dbReference>
<organism evidence="14 15">
    <name type="scientific">Rhynchophorus ferrugineus</name>
    <name type="common">Red palm weevil</name>
    <name type="synonym">Curculio ferrugineus</name>
    <dbReference type="NCBI Taxonomy" id="354439"/>
    <lineage>
        <taxon>Eukaryota</taxon>
        <taxon>Metazoa</taxon>
        <taxon>Ecdysozoa</taxon>
        <taxon>Arthropoda</taxon>
        <taxon>Hexapoda</taxon>
        <taxon>Insecta</taxon>
        <taxon>Pterygota</taxon>
        <taxon>Neoptera</taxon>
        <taxon>Endopterygota</taxon>
        <taxon>Coleoptera</taxon>
        <taxon>Polyphaga</taxon>
        <taxon>Cucujiformia</taxon>
        <taxon>Curculionidae</taxon>
        <taxon>Dryophthorinae</taxon>
        <taxon>Rhynchophorus</taxon>
    </lineage>
</organism>
<dbReference type="AlphaFoldDB" id="A0A834LZ83"/>
<evidence type="ECO:0000313" key="14">
    <source>
        <dbReference type="EMBL" id="KAF7265946.1"/>
    </source>
</evidence>
<evidence type="ECO:0000256" key="6">
    <source>
        <dbReference type="ARBA" id="ARBA00023098"/>
    </source>
</evidence>
<proteinExistence type="inferred from homology"/>
<evidence type="ECO:0000256" key="12">
    <source>
        <dbReference type="ARBA" id="ARBA00071021"/>
    </source>
</evidence>
<evidence type="ECO:0000256" key="13">
    <source>
        <dbReference type="RuleBase" id="RU003707"/>
    </source>
</evidence>
<keyword evidence="5" id="KW-0007">Acetylation</keyword>
<comment type="similarity">
    <text evidence="3 13">Belongs to the enoyl-CoA hydratase/isomerase family.</text>
</comment>
<evidence type="ECO:0000256" key="3">
    <source>
        <dbReference type="ARBA" id="ARBA00005254"/>
    </source>
</evidence>
<comment type="function">
    <text evidence="11">Isomerization of 3-trans,5-cis-dienoyl-CoA to 2-trans,4-trans-dienoyl-CoA.</text>
</comment>
<dbReference type="InterPro" id="IPR014748">
    <property type="entry name" value="Enoyl-CoA_hydra_C"/>
</dbReference>
<keyword evidence="15" id="KW-1185">Reference proteome</keyword>
<evidence type="ECO:0000256" key="8">
    <source>
        <dbReference type="ARBA" id="ARBA00023235"/>
    </source>
</evidence>
<dbReference type="Pfam" id="PF00378">
    <property type="entry name" value="ECH_1"/>
    <property type="match status" value="1"/>
</dbReference>
<keyword evidence="8" id="KW-0413">Isomerase</keyword>
<dbReference type="PROSITE" id="PS00166">
    <property type="entry name" value="ENOYL_COA_HYDRATASE"/>
    <property type="match status" value="1"/>
</dbReference>
<dbReference type="FunFam" id="3.90.226.10:FF:000024">
    <property type="entry name" value="Delta3,5-delta2,4-dienoyl-CoA isomerase"/>
    <property type="match status" value="1"/>
</dbReference>
<dbReference type="CDD" id="cd06558">
    <property type="entry name" value="crotonase-like"/>
    <property type="match status" value="1"/>
</dbReference>
<dbReference type="EMBL" id="JAACXV010014582">
    <property type="protein sequence ID" value="KAF7265946.1"/>
    <property type="molecule type" value="Genomic_DNA"/>
</dbReference>
<evidence type="ECO:0000256" key="1">
    <source>
        <dbReference type="ARBA" id="ARBA00004275"/>
    </source>
</evidence>
<dbReference type="InterPro" id="IPR001753">
    <property type="entry name" value="Enoyl-CoA_hydra/iso"/>
</dbReference>
<dbReference type="PANTHER" id="PTHR43149:SF1">
    <property type="entry name" value="DELTA(3,5)-DELTA(2,4)-DIENOYL-COA ISOMERASE, MITOCHONDRIAL"/>
    <property type="match status" value="1"/>
</dbReference>
<dbReference type="GO" id="GO:0006635">
    <property type="term" value="P:fatty acid beta-oxidation"/>
    <property type="evidence" value="ECO:0007669"/>
    <property type="project" value="UniProtKB-UniPathway"/>
</dbReference>
<keyword evidence="7" id="KW-0576">Peroxisome</keyword>
<dbReference type="FunFam" id="1.10.12.10:FF:000004">
    <property type="entry name" value="Delta3,5-delta2,4-dienoyl-CoA isomerase"/>
    <property type="match status" value="1"/>
</dbReference>
<evidence type="ECO:0000256" key="5">
    <source>
        <dbReference type="ARBA" id="ARBA00022990"/>
    </source>
</evidence>
<dbReference type="InterPro" id="IPR045002">
    <property type="entry name" value="Ech1-like"/>
</dbReference>
<keyword evidence="4" id="KW-0276">Fatty acid metabolism</keyword>
<gene>
    <name evidence="14" type="ORF">GWI33_020687</name>
</gene>
<dbReference type="Proteomes" id="UP000625711">
    <property type="component" value="Unassembled WGS sequence"/>
</dbReference>
<evidence type="ECO:0000256" key="7">
    <source>
        <dbReference type="ARBA" id="ARBA00023140"/>
    </source>
</evidence>
<dbReference type="GO" id="GO:0005739">
    <property type="term" value="C:mitochondrion"/>
    <property type="evidence" value="ECO:0007669"/>
    <property type="project" value="TreeGrafter"/>
</dbReference>
<reference evidence="14" key="1">
    <citation type="submission" date="2020-08" db="EMBL/GenBank/DDBJ databases">
        <title>Genome sequencing and assembly of the red palm weevil Rhynchophorus ferrugineus.</title>
        <authorList>
            <person name="Dias G.B."/>
            <person name="Bergman C.M."/>
            <person name="Manee M."/>
        </authorList>
    </citation>
    <scope>NUCLEOTIDE SEQUENCE</scope>
    <source>
        <strain evidence="14">AA-2017</strain>
        <tissue evidence="14">Whole larva</tissue>
    </source>
</reference>
<dbReference type="SUPFAM" id="SSF52096">
    <property type="entry name" value="ClpP/crotonase"/>
    <property type="match status" value="1"/>
</dbReference>
<keyword evidence="6" id="KW-0443">Lipid metabolism</keyword>
<comment type="catalytic activity">
    <reaction evidence="10">
        <text>(3E,5Z,8Z,11Z,14Z)-eicosapentaenoyl-CoA = (2E,4E,8Z,11Z,14Z)-eicosapentaenoyl-CoA</text>
        <dbReference type="Rhea" id="RHEA:45224"/>
        <dbReference type="ChEBI" id="CHEBI:85090"/>
        <dbReference type="ChEBI" id="CHEBI:85091"/>
    </reaction>
</comment>
<dbReference type="OrthoDB" id="14970at2759"/>
<evidence type="ECO:0000256" key="11">
    <source>
        <dbReference type="ARBA" id="ARBA00055786"/>
    </source>
</evidence>
<dbReference type="GO" id="GO:0005777">
    <property type="term" value="C:peroxisome"/>
    <property type="evidence" value="ECO:0007669"/>
    <property type="project" value="UniProtKB-SubCell"/>
</dbReference>